<dbReference type="EMBL" id="GGEC01074410">
    <property type="protein sequence ID" value="MBX54894.1"/>
    <property type="molecule type" value="Transcribed_RNA"/>
</dbReference>
<evidence type="ECO:0000313" key="1">
    <source>
        <dbReference type="EMBL" id="MBX54894.1"/>
    </source>
</evidence>
<dbReference type="AlphaFoldDB" id="A0A2P2PJH4"/>
<reference evidence="1" key="1">
    <citation type="submission" date="2018-02" db="EMBL/GenBank/DDBJ databases">
        <title>Rhizophora mucronata_Transcriptome.</title>
        <authorList>
            <person name="Meera S.P."/>
            <person name="Sreeshan A."/>
            <person name="Augustine A."/>
        </authorList>
    </citation>
    <scope>NUCLEOTIDE SEQUENCE</scope>
    <source>
        <tissue evidence="1">Leaf</tissue>
    </source>
</reference>
<organism evidence="1">
    <name type="scientific">Rhizophora mucronata</name>
    <name type="common">Asiatic mangrove</name>
    <dbReference type="NCBI Taxonomy" id="61149"/>
    <lineage>
        <taxon>Eukaryota</taxon>
        <taxon>Viridiplantae</taxon>
        <taxon>Streptophyta</taxon>
        <taxon>Embryophyta</taxon>
        <taxon>Tracheophyta</taxon>
        <taxon>Spermatophyta</taxon>
        <taxon>Magnoliopsida</taxon>
        <taxon>eudicotyledons</taxon>
        <taxon>Gunneridae</taxon>
        <taxon>Pentapetalae</taxon>
        <taxon>rosids</taxon>
        <taxon>fabids</taxon>
        <taxon>Malpighiales</taxon>
        <taxon>Rhizophoraceae</taxon>
        <taxon>Rhizophora</taxon>
    </lineage>
</organism>
<protein>
    <submittedName>
        <fullName evidence="1">Uncharacterized protein</fullName>
    </submittedName>
</protein>
<proteinExistence type="predicted"/>
<name>A0A2P2PJH4_RHIMU</name>
<sequence length="20" mass="2324">MQKRATLGVSFSSNLKDFFF</sequence>
<accession>A0A2P2PJH4</accession>